<protein>
    <submittedName>
        <fullName evidence="1">Uncharacterized protein</fullName>
    </submittedName>
</protein>
<keyword evidence="2" id="KW-1185">Reference proteome</keyword>
<organism evidence="1 2">
    <name type="scientific">Thalassiosira oceanica</name>
    <name type="common">Marine diatom</name>
    <dbReference type="NCBI Taxonomy" id="159749"/>
    <lineage>
        <taxon>Eukaryota</taxon>
        <taxon>Sar</taxon>
        <taxon>Stramenopiles</taxon>
        <taxon>Ochrophyta</taxon>
        <taxon>Bacillariophyta</taxon>
        <taxon>Coscinodiscophyceae</taxon>
        <taxon>Thalassiosirophycidae</taxon>
        <taxon>Thalassiosirales</taxon>
        <taxon>Thalassiosiraceae</taxon>
        <taxon>Thalassiosira</taxon>
    </lineage>
</organism>
<feature type="non-terminal residue" evidence="1">
    <location>
        <position position="1"/>
    </location>
</feature>
<dbReference type="EMBL" id="AGNL01016583">
    <property type="protein sequence ID" value="EJK65002.1"/>
    <property type="molecule type" value="Genomic_DNA"/>
</dbReference>
<evidence type="ECO:0000313" key="2">
    <source>
        <dbReference type="Proteomes" id="UP000266841"/>
    </source>
</evidence>
<comment type="caution">
    <text evidence="1">The sequence shown here is derived from an EMBL/GenBank/DDBJ whole genome shotgun (WGS) entry which is preliminary data.</text>
</comment>
<name>K0T3J9_THAOC</name>
<gene>
    <name evidence="1" type="ORF">THAOC_14206</name>
</gene>
<evidence type="ECO:0000313" key="1">
    <source>
        <dbReference type="EMBL" id="EJK65002.1"/>
    </source>
</evidence>
<dbReference type="Proteomes" id="UP000266841">
    <property type="component" value="Unassembled WGS sequence"/>
</dbReference>
<accession>K0T3J9</accession>
<sequence>PASVTVVAPP</sequence>
<reference evidence="1 2" key="1">
    <citation type="journal article" date="2012" name="Genome Biol.">
        <title>Genome and low-iron response of an oceanic diatom adapted to chronic iron limitation.</title>
        <authorList>
            <person name="Lommer M."/>
            <person name="Specht M."/>
            <person name="Roy A.S."/>
            <person name="Kraemer L."/>
            <person name="Andreson R."/>
            <person name="Gutowska M.A."/>
            <person name="Wolf J."/>
            <person name="Bergner S.V."/>
            <person name="Schilhabel M.B."/>
            <person name="Klostermeier U.C."/>
            <person name="Beiko R.G."/>
            <person name="Rosenstiel P."/>
            <person name="Hippler M."/>
            <person name="Laroche J."/>
        </authorList>
    </citation>
    <scope>NUCLEOTIDE SEQUENCE [LARGE SCALE GENOMIC DNA]</scope>
    <source>
        <strain evidence="1 2">CCMP1005</strain>
    </source>
</reference>
<proteinExistence type="predicted"/>